<dbReference type="OrthoDB" id="2016588at2759"/>
<feature type="chain" id="PRO_5035806089" evidence="2">
    <location>
        <begin position="22"/>
        <end position="755"/>
    </location>
</feature>
<feature type="region of interest" description="Disordered" evidence="1">
    <location>
        <begin position="178"/>
        <end position="212"/>
    </location>
</feature>
<name>A0A8S1WXK0_PAROT</name>
<dbReference type="GO" id="GO:0004869">
    <property type="term" value="F:cysteine-type endopeptidase inhibitor activity"/>
    <property type="evidence" value="ECO:0007669"/>
    <property type="project" value="InterPro"/>
</dbReference>
<keyword evidence="2" id="KW-0732">Signal</keyword>
<dbReference type="PANTHER" id="PTHR12319">
    <property type="entry name" value="CYSTATIN-RELATED"/>
    <property type="match status" value="1"/>
</dbReference>
<evidence type="ECO:0000313" key="3">
    <source>
        <dbReference type="EMBL" id="CAD8192929.1"/>
    </source>
</evidence>
<dbReference type="CDD" id="cd00042">
    <property type="entry name" value="CY"/>
    <property type="match status" value="1"/>
</dbReference>
<proteinExistence type="predicted"/>
<accession>A0A8S1WXK0</accession>
<feature type="region of interest" description="Disordered" evidence="1">
    <location>
        <begin position="88"/>
        <end position="128"/>
    </location>
</feature>
<reference evidence="3" key="1">
    <citation type="submission" date="2021-01" db="EMBL/GenBank/DDBJ databases">
        <authorList>
            <consortium name="Genoscope - CEA"/>
            <person name="William W."/>
        </authorList>
    </citation>
    <scope>NUCLEOTIDE SEQUENCE</scope>
</reference>
<feature type="signal peptide" evidence="2">
    <location>
        <begin position="1"/>
        <end position="21"/>
    </location>
</feature>
<protein>
    <submittedName>
        <fullName evidence="3">Uncharacterized protein</fullName>
    </submittedName>
</protein>
<comment type="caution">
    <text evidence="3">The sequence shown here is derived from an EMBL/GenBank/DDBJ whole genome shotgun (WGS) entry which is preliminary data.</text>
</comment>
<evidence type="ECO:0000313" key="4">
    <source>
        <dbReference type="Proteomes" id="UP000683925"/>
    </source>
</evidence>
<gene>
    <name evidence="3" type="ORF">POCTA_138.1.T1030125</name>
</gene>
<feature type="region of interest" description="Disordered" evidence="1">
    <location>
        <begin position="142"/>
        <end position="162"/>
    </location>
</feature>
<dbReference type="InterPro" id="IPR000010">
    <property type="entry name" value="Cystatin_dom"/>
</dbReference>
<evidence type="ECO:0000256" key="1">
    <source>
        <dbReference type="SAM" id="MobiDB-lite"/>
    </source>
</evidence>
<dbReference type="InterPro" id="IPR018073">
    <property type="entry name" value="Prot_inh_cystat_CS"/>
</dbReference>
<dbReference type="AlphaFoldDB" id="A0A8S1WXK0"/>
<organism evidence="3 4">
    <name type="scientific">Paramecium octaurelia</name>
    <dbReference type="NCBI Taxonomy" id="43137"/>
    <lineage>
        <taxon>Eukaryota</taxon>
        <taxon>Sar</taxon>
        <taxon>Alveolata</taxon>
        <taxon>Ciliophora</taxon>
        <taxon>Intramacronucleata</taxon>
        <taxon>Oligohymenophorea</taxon>
        <taxon>Peniculida</taxon>
        <taxon>Parameciidae</taxon>
        <taxon>Paramecium</taxon>
    </lineage>
</organism>
<dbReference type="PANTHER" id="PTHR12319:SF2">
    <property type="entry name" value="CYSTATIN-LIKE PROTEIN-RELATED"/>
    <property type="match status" value="1"/>
</dbReference>
<dbReference type="InterPro" id="IPR053128">
    <property type="entry name" value="Cystatin-like"/>
</dbReference>
<sequence>MKYLPLVMALLCLTALSRVETVQELLEQTKEQYHLEQDIDTLKSMLEAELGIKQEKETSNQLPSIAKDSISQSILLAKVMKSQYNLNNSTYPNSTYPNSTYPNSTYPNSTYPNNTNPNSTYPNSTYPNSTYNYTYQSYSTSYPTYSNSSNSSNTSNTTNGSNGSYPYSNLTYNYAYPSTSNSSSNSSSYNTTNQTSTINYTNGSSNYNSTRNSRYIPSRLQLRVRNNQNLVQGQLKNNTQNVTFYNTTSGTYESVVIYNNTEIYQNQTESYYYYYENNTLVTLDRQYDDFGNVVYRNFNFNYSLIVAQNSTNSNFNSQQQAFGTLVLTNQTFSGQFNRYGNNYGSVYSNDNSNNYYYDQNNQFQGNAQYSNEVGNYSFNGNDYGGSYQYQQNGSESYSDTYKYNNYRNGFVGADINQNTSNSYQSQTYSQSQYQLDSNYREGNNSSIYQNQLNQTNNYATQSSSQNRANDTISNSQSAYVYQSQGQYNSTIINHDQYTASDNNQKGTQFEATYYNSTSNSDYGTNYDKLNYNYTINENNGNYIENSSNSSGNTNLTVESISGTQARNVYDYDNQTFSYISGSNQDILNNTNSQYVSGPNTTVTTVDSYVTTRNSNNYKNNDEPINFSGEQQTTHTQSTIEQSRQQFNQLRGSKKQASGSWRQIETAELQQSNSMIIEEAINEINTKFNPQQDGYQFDSVMSVQEQIVSGINYKIYLNYSNPEFEQQIYEVIIYSIPWQNRSNQIVKSIRFDQVEN</sequence>
<dbReference type="Proteomes" id="UP000683925">
    <property type="component" value="Unassembled WGS sequence"/>
</dbReference>
<dbReference type="PROSITE" id="PS00287">
    <property type="entry name" value="CYSTATIN"/>
    <property type="match status" value="1"/>
</dbReference>
<dbReference type="EMBL" id="CAJJDP010000103">
    <property type="protein sequence ID" value="CAD8192929.1"/>
    <property type="molecule type" value="Genomic_DNA"/>
</dbReference>
<keyword evidence="4" id="KW-1185">Reference proteome</keyword>
<evidence type="ECO:0000256" key="2">
    <source>
        <dbReference type="SAM" id="SignalP"/>
    </source>
</evidence>
<dbReference type="OMA" id="SNGSYPY"/>